<dbReference type="InterPro" id="IPR052404">
    <property type="entry name" value="SPP1-like_terminase"/>
</dbReference>
<dbReference type="AlphaFoldDB" id="A0A6P1YSU9"/>
<dbReference type="InterPro" id="IPR038713">
    <property type="entry name" value="Terminase_Gp1_N_sf"/>
</dbReference>
<keyword evidence="4" id="KW-1185">Reference proteome</keyword>
<proteinExistence type="predicted"/>
<evidence type="ECO:0000256" key="1">
    <source>
        <dbReference type="ARBA" id="ARBA00022612"/>
    </source>
</evidence>
<dbReference type="EMBL" id="CP048630">
    <property type="protein sequence ID" value="QIB36232.1"/>
    <property type="molecule type" value="Genomic_DNA"/>
</dbReference>
<gene>
    <name evidence="3" type="ORF">G3A50_11920</name>
</gene>
<dbReference type="PANTHER" id="PTHR41328">
    <property type="entry name" value="TERMINASE SMALL SUBUNIT-RELATED"/>
    <property type="match status" value="1"/>
</dbReference>
<dbReference type="Proteomes" id="UP000464751">
    <property type="component" value="Chromosome"/>
</dbReference>
<accession>A0A6P1YSU9</accession>
<dbReference type="PANTHER" id="PTHR41328:SF2">
    <property type="entry name" value="TERMINASE SMALL SUBUNIT"/>
    <property type="match status" value="1"/>
</dbReference>
<name>A0A6P1YSU9_9HYPH</name>
<organism evidence="3 4">
    <name type="scientific">Ancylobacter pratisalsi</name>
    <dbReference type="NCBI Taxonomy" id="1745854"/>
    <lineage>
        <taxon>Bacteria</taxon>
        <taxon>Pseudomonadati</taxon>
        <taxon>Pseudomonadota</taxon>
        <taxon>Alphaproteobacteria</taxon>
        <taxon>Hyphomicrobiales</taxon>
        <taxon>Xanthobacteraceae</taxon>
        <taxon>Ancylobacter</taxon>
    </lineage>
</organism>
<keyword evidence="2" id="KW-0231">Viral genome packaging</keyword>
<evidence type="ECO:0000313" key="3">
    <source>
        <dbReference type="EMBL" id="QIB36232.1"/>
    </source>
</evidence>
<dbReference type="KEGG" id="apra:G3A50_11920"/>
<reference evidence="3 4" key="1">
    <citation type="submission" date="2020-02" db="EMBL/GenBank/DDBJ databases">
        <authorList>
            <person name="Li G."/>
        </authorList>
    </citation>
    <scope>NUCLEOTIDE SEQUENCE [LARGE SCALE GENOMIC DNA]</scope>
    <source>
        <strain evidence="3 4">DSM 102029</strain>
    </source>
</reference>
<protein>
    <submittedName>
        <fullName evidence="3">Terminase small subunit</fullName>
    </submittedName>
</protein>
<dbReference type="InterPro" id="IPR005335">
    <property type="entry name" value="Terminase_ssu"/>
</dbReference>
<keyword evidence="1" id="KW-1188">Viral release from host cell</keyword>
<evidence type="ECO:0000313" key="4">
    <source>
        <dbReference type="Proteomes" id="UP000464751"/>
    </source>
</evidence>
<dbReference type="Gene3D" id="1.10.10.1400">
    <property type="entry name" value="Terminase, small subunit, N-terminal DNA-binding domain, HTH motif"/>
    <property type="match status" value="1"/>
</dbReference>
<dbReference type="Pfam" id="PF03592">
    <property type="entry name" value="Terminase_2"/>
    <property type="match status" value="1"/>
</dbReference>
<dbReference type="GO" id="GO:0051276">
    <property type="term" value="P:chromosome organization"/>
    <property type="evidence" value="ECO:0007669"/>
    <property type="project" value="InterPro"/>
</dbReference>
<sequence>MTAKQQRFAEEYLVDLNATQAARRAGYSAKTAVDIGRQLLRKTPVAERIATGMAERGARTQVTQDRVLQEVARIAFLDIRKVFNGDGTMKPLHEMDDDTAAALIGLDAIELREGGTAVGSIKKLKLSDKTAALTLLMRHMGMLNDKPKIVGETENPLTLLIKQCQGTAIPVVANPPDDDDDD</sequence>
<evidence type="ECO:0000256" key="2">
    <source>
        <dbReference type="ARBA" id="ARBA00023219"/>
    </source>
</evidence>